<keyword evidence="2" id="KW-1185">Reference proteome</keyword>
<dbReference type="Proteomes" id="UP000194236">
    <property type="component" value="Unassembled WGS sequence"/>
</dbReference>
<dbReference type="EMBL" id="MUJZ01034383">
    <property type="protein sequence ID" value="OTF77086.1"/>
    <property type="molecule type" value="Genomic_DNA"/>
</dbReference>
<proteinExistence type="predicted"/>
<accession>A0A1Y3BBZ2</accession>
<sequence length="67" mass="7734">MRNEYQLFERITGYSNSMENICAIFPKPNNKIGSHSNSIGDRNSTDSLDVFNRFTLSRLANNFEDKN</sequence>
<gene>
    <name evidence="1" type="ORF">BLA29_012345</name>
</gene>
<dbReference type="AlphaFoldDB" id="A0A1Y3BBZ2"/>
<evidence type="ECO:0000313" key="2">
    <source>
        <dbReference type="Proteomes" id="UP000194236"/>
    </source>
</evidence>
<evidence type="ECO:0000313" key="1">
    <source>
        <dbReference type="EMBL" id="OTF77086.1"/>
    </source>
</evidence>
<name>A0A1Y3BBZ2_EURMA</name>
<organism evidence="1 2">
    <name type="scientific">Euroglyphus maynei</name>
    <name type="common">Mayne's house dust mite</name>
    <dbReference type="NCBI Taxonomy" id="6958"/>
    <lineage>
        <taxon>Eukaryota</taxon>
        <taxon>Metazoa</taxon>
        <taxon>Ecdysozoa</taxon>
        <taxon>Arthropoda</taxon>
        <taxon>Chelicerata</taxon>
        <taxon>Arachnida</taxon>
        <taxon>Acari</taxon>
        <taxon>Acariformes</taxon>
        <taxon>Sarcoptiformes</taxon>
        <taxon>Astigmata</taxon>
        <taxon>Psoroptidia</taxon>
        <taxon>Analgoidea</taxon>
        <taxon>Pyroglyphidae</taxon>
        <taxon>Pyroglyphinae</taxon>
        <taxon>Euroglyphus</taxon>
    </lineage>
</organism>
<reference evidence="1 2" key="1">
    <citation type="submission" date="2017-03" db="EMBL/GenBank/DDBJ databases">
        <title>Genome Survey of Euroglyphus maynei.</title>
        <authorList>
            <person name="Arlian L.G."/>
            <person name="Morgan M.S."/>
            <person name="Rider S.D."/>
        </authorList>
    </citation>
    <scope>NUCLEOTIDE SEQUENCE [LARGE SCALE GENOMIC DNA]</scope>
    <source>
        <strain evidence="1">Arlian Lab</strain>
        <tissue evidence="1">Whole body</tissue>
    </source>
</reference>
<protein>
    <submittedName>
        <fullName evidence="1">Uncharacterized protein</fullName>
    </submittedName>
</protein>
<comment type="caution">
    <text evidence="1">The sequence shown here is derived from an EMBL/GenBank/DDBJ whole genome shotgun (WGS) entry which is preliminary data.</text>
</comment>